<dbReference type="PANTHER" id="PTHR30461">
    <property type="entry name" value="DNA-INVERTASE FROM LAMBDOID PROPHAGE"/>
    <property type="match status" value="1"/>
</dbReference>
<dbReference type="Pfam" id="PF00239">
    <property type="entry name" value="Resolvase"/>
    <property type="match status" value="1"/>
</dbReference>
<dbReference type="GO" id="GO:0000150">
    <property type="term" value="F:DNA strand exchange activity"/>
    <property type="evidence" value="ECO:0007669"/>
    <property type="project" value="InterPro"/>
</dbReference>
<gene>
    <name evidence="3" type="ORF">L6654_34590</name>
</gene>
<dbReference type="InterPro" id="IPR025827">
    <property type="entry name" value="Zn_ribbon_recom_dom"/>
</dbReference>
<dbReference type="SUPFAM" id="SSF53041">
    <property type="entry name" value="Resolvase-like"/>
    <property type="match status" value="1"/>
</dbReference>
<dbReference type="GO" id="GO:0003677">
    <property type="term" value="F:DNA binding"/>
    <property type="evidence" value="ECO:0007669"/>
    <property type="project" value="InterPro"/>
</dbReference>
<name>A0A9X1UDU7_9BRAD</name>
<reference evidence="3" key="1">
    <citation type="submission" date="2022-01" db="EMBL/GenBank/DDBJ databases">
        <title>Genome sequnece data of strain Bradyrhizobium sp. nov.</title>
        <authorList>
            <person name="Zhang J."/>
        </authorList>
    </citation>
    <scope>NUCLEOTIDE SEQUENCE</scope>
    <source>
        <strain evidence="3">WYCCWR 13023</strain>
    </source>
</reference>
<dbReference type="CDD" id="cd00338">
    <property type="entry name" value="Ser_Recombinase"/>
    <property type="match status" value="1"/>
</dbReference>
<dbReference type="SMART" id="SM00857">
    <property type="entry name" value="Resolvase"/>
    <property type="match status" value="1"/>
</dbReference>
<dbReference type="InterPro" id="IPR036162">
    <property type="entry name" value="Resolvase-like_N_sf"/>
</dbReference>
<evidence type="ECO:0000259" key="1">
    <source>
        <dbReference type="PROSITE" id="PS51736"/>
    </source>
</evidence>
<dbReference type="Pfam" id="PF13408">
    <property type="entry name" value="Zn_ribbon_recom"/>
    <property type="match status" value="1"/>
</dbReference>
<dbReference type="Gene3D" id="3.90.1750.20">
    <property type="entry name" value="Putative Large Serine Recombinase, Chain B, Domain 2"/>
    <property type="match status" value="1"/>
</dbReference>
<dbReference type="InterPro" id="IPR006119">
    <property type="entry name" value="Resolv_N"/>
</dbReference>
<dbReference type="InterPro" id="IPR050639">
    <property type="entry name" value="SSR_resolvase"/>
</dbReference>
<evidence type="ECO:0000313" key="4">
    <source>
        <dbReference type="Proteomes" id="UP001139054"/>
    </source>
</evidence>
<dbReference type="PROSITE" id="PS51736">
    <property type="entry name" value="RECOMBINASES_3"/>
    <property type="match status" value="1"/>
</dbReference>
<dbReference type="Proteomes" id="UP001139054">
    <property type="component" value="Unassembled WGS sequence"/>
</dbReference>
<dbReference type="Pfam" id="PF07508">
    <property type="entry name" value="Recombinase"/>
    <property type="match status" value="1"/>
</dbReference>
<dbReference type="EMBL" id="JAKLTY010000032">
    <property type="protein sequence ID" value="MCG2631769.1"/>
    <property type="molecule type" value="Genomic_DNA"/>
</dbReference>
<feature type="domain" description="Resolvase/invertase-type recombinase catalytic" evidence="1">
    <location>
        <begin position="19"/>
        <end position="166"/>
    </location>
</feature>
<feature type="domain" description="Recombinase" evidence="2">
    <location>
        <begin position="174"/>
        <end position="306"/>
    </location>
</feature>
<dbReference type="AlphaFoldDB" id="A0A9X1UDU7"/>
<proteinExistence type="predicted"/>
<dbReference type="PROSITE" id="PS51737">
    <property type="entry name" value="RECOMBINASE_DNA_BIND"/>
    <property type="match status" value="1"/>
</dbReference>
<dbReference type="InterPro" id="IPR011109">
    <property type="entry name" value="DNA_bind_recombinase_dom"/>
</dbReference>
<dbReference type="RefSeq" id="WP_237891796.1">
    <property type="nucleotide sequence ID" value="NZ_JAKLTY010000032.1"/>
</dbReference>
<sequence length="559" mass="62006">MNKHVFRNSVQNQDDAARRVATYYRVSTGRQFSNEASIPSQRKITAGFCDQNGYAIVEEFVEAKTATDDRRPVLQEMIDRACAPDHPYDAIVFYAFNRFFRNVAEMELTIRKLRKHGVEVVSVTQPTGDDPSQILVRQIIGAFDEHTSREISKNTTRAMRESARQGFWNGATPPLGYKIVEAERRGQKIKKKLDTDPVEAETVRLIYKLYLDGDGTTGPLGVKETTKWLNSHGYRTRRGASFGVGPVHKILTNACYATGQWPYGVRSSRDGRHHDPSSVVHITVPVLIEKNDFERVQAKLARNNPKTTPPRVVNGPSLLTGIAVCASCGAGMTRTGTTNRQGRSYSYYSCAGCQQKGKTVCKGRHIPAATLDDIVLANLKACVLAPDRLADLLKSLIERQAAKTESAGQRLVALQKELSDSEDRLKRLYRSIEDGIVELDDILRERTAALKGQRERAKAALDQARALCGTAAAVDAQKIDAFARLMSDKLDAGDTNTRKAYIRSIIDAVEVDDRAIRIIGSKDVLQAAIAGKQTENGNVRGFVRKWRARNDSNVRPSDS</sequence>
<dbReference type="Gene3D" id="3.40.50.1390">
    <property type="entry name" value="Resolvase, N-terminal catalytic domain"/>
    <property type="match status" value="1"/>
</dbReference>
<comment type="caution">
    <text evidence="3">The sequence shown here is derived from an EMBL/GenBank/DDBJ whole genome shotgun (WGS) entry which is preliminary data.</text>
</comment>
<dbReference type="InterPro" id="IPR038109">
    <property type="entry name" value="DNA_bind_recomb_sf"/>
</dbReference>
<dbReference type="PANTHER" id="PTHR30461:SF23">
    <property type="entry name" value="DNA RECOMBINASE-RELATED"/>
    <property type="match status" value="1"/>
</dbReference>
<organism evidence="3 4">
    <name type="scientific">Bradyrhizobium zhengyangense</name>
    <dbReference type="NCBI Taxonomy" id="2911009"/>
    <lineage>
        <taxon>Bacteria</taxon>
        <taxon>Pseudomonadati</taxon>
        <taxon>Pseudomonadota</taxon>
        <taxon>Alphaproteobacteria</taxon>
        <taxon>Hyphomicrobiales</taxon>
        <taxon>Nitrobacteraceae</taxon>
        <taxon>Bradyrhizobium</taxon>
    </lineage>
</organism>
<accession>A0A9X1UDU7</accession>
<evidence type="ECO:0000313" key="3">
    <source>
        <dbReference type="EMBL" id="MCG2631769.1"/>
    </source>
</evidence>
<evidence type="ECO:0000259" key="2">
    <source>
        <dbReference type="PROSITE" id="PS51737"/>
    </source>
</evidence>
<protein>
    <submittedName>
        <fullName evidence="3">Recombinase family protein</fullName>
    </submittedName>
</protein>